<keyword evidence="6 8" id="KW-0472">Membrane</keyword>
<feature type="domain" description="10TM putative phosphate transporter extracellular tail" evidence="10">
    <location>
        <begin position="770"/>
        <end position="855"/>
    </location>
</feature>
<organism evidence="13 14">
    <name type="scientific">Lophium mytilinum</name>
    <dbReference type="NCBI Taxonomy" id="390894"/>
    <lineage>
        <taxon>Eukaryota</taxon>
        <taxon>Fungi</taxon>
        <taxon>Dikarya</taxon>
        <taxon>Ascomycota</taxon>
        <taxon>Pezizomycotina</taxon>
        <taxon>Dothideomycetes</taxon>
        <taxon>Pleosporomycetidae</taxon>
        <taxon>Mytilinidiales</taxon>
        <taxon>Mytilinidiaceae</taxon>
        <taxon>Lophium</taxon>
    </lineage>
</organism>
<feature type="region of interest" description="Disordered" evidence="7">
    <location>
        <begin position="722"/>
        <end position="753"/>
    </location>
</feature>
<feature type="transmembrane region" description="Helical" evidence="8">
    <location>
        <begin position="493"/>
        <end position="521"/>
    </location>
</feature>
<dbReference type="InterPro" id="IPR027815">
    <property type="entry name" value="CSC1/OSCA1-like_cyt"/>
</dbReference>
<evidence type="ECO:0000259" key="9">
    <source>
        <dbReference type="Pfam" id="PF02714"/>
    </source>
</evidence>
<dbReference type="PANTHER" id="PTHR13018:SF26">
    <property type="entry name" value="DOMAIN PROTEIN, PUTATIVE (AFU_ORTHOLOGUE AFUA_5G10920)-RELATED"/>
    <property type="match status" value="1"/>
</dbReference>
<evidence type="ECO:0000259" key="12">
    <source>
        <dbReference type="Pfam" id="PF14703"/>
    </source>
</evidence>
<feature type="transmembrane region" description="Helical" evidence="8">
    <location>
        <begin position="30"/>
        <end position="51"/>
    </location>
</feature>
<evidence type="ECO:0000256" key="7">
    <source>
        <dbReference type="SAM" id="MobiDB-lite"/>
    </source>
</evidence>
<feature type="domain" description="CSC1/OSCA1-like N-terminal transmembrane" evidence="11">
    <location>
        <begin position="30"/>
        <end position="181"/>
    </location>
</feature>
<dbReference type="Pfam" id="PF12621">
    <property type="entry name" value="PHM7_ext"/>
    <property type="match status" value="1"/>
</dbReference>
<dbReference type="InterPro" id="IPR032880">
    <property type="entry name" value="CSC1/OSCA1-like_N"/>
</dbReference>
<feature type="transmembrane region" description="Helical" evidence="8">
    <location>
        <begin position="606"/>
        <end position="632"/>
    </location>
</feature>
<feature type="transmembrane region" description="Helical" evidence="8">
    <location>
        <begin position="113"/>
        <end position="134"/>
    </location>
</feature>
<dbReference type="InterPro" id="IPR045122">
    <property type="entry name" value="Csc1-like"/>
</dbReference>
<evidence type="ECO:0000256" key="5">
    <source>
        <dbReference type="ARBA" id="ARBA00022989"/>
    </source>
</evidence>
<feature type="transmembrane region" description="Helical" evidence="8">
    <location>
        <begin position="541"/>
        <end position="570"/>
    </location>
</feature>
<evidence type="ECO:0000259" key="11">
    <source>
        <dbReference type="Pfam" id="PF13967"/>
    </source>
</evidence>
<evidence type="ECO:0000259" key="10">
    <source>
        <dbReference type="Pfam" id="PF12621"/>
    </source>
</evidence>
<dbReference type="Proteomes" id="UP000799750">
    <property type="component" value="Unassembled WGS sequence"/>
</dbReference>
<reference evidence="13" key="1">
    <citation type="journal article" date="2020" name="Stud. Mycol.">
        <title>101 Dothideomycetes genomes: a test case for predicting lifestyles and emergence of pathogens.</title>
        <authorList>
            <person name="Haridas S."/>
            <person name="Albert R."/>
            <person name="Binder M."/>
            <person name="Bloem J."/>
            <person name="Labutti K."/>
            <person name="Salamov A."/>
            <person name="Andreopoulos B."/>
            <person name="Baker S."/>
            <person name="Barry K."/>
            <person name="Bills G."/>
            <person name="Bluhm B."/>
            <person name="Cannon C."/>
            <person name="Castanera R."/>
            <person name="Culley D."/>
            <person name="Daum C."/>
            <person name="Ezra D."/>
            <person name="Gonzalez J."/>
            <person name="Henrissat B."/>
            <person name="Kuo A."/>
            <person name="Liang C."/>
            <person name="Lipzen A."/>
            <person name="Lutzoni F."/>
            <person name="Magnuson J."/>
            <person name="Mondo S."/>
            <person name="Nolan M."/>
            <person name="Ohm R."/>
            <person name="Pangilinan J."/>
            <person name="Park H.-J."/>
            <person name="Ramirez L."/>
            <person name="Alfaro M."/>
            <person name="Sun H."/>
            <person name="Tritt A."/>
            <person name="Yoshinaga Y."/>
            <person name="Zwiers L.-H."/>
            <person name="Turgeon B."/>
            <person name="Goodwin S."/>
            <person name="Spatafora J."/>
            <person name="Crous P."/>
            <person name="Grigoriev I."/>
        </authorList>
    </citation>
    <scope>NUCLEOTIDE SEQUENCE</scope>
    <source>
        <strain evidence="13">CBS 269.34</strain>
    </source>
</reference>
<protein>
    <submittedName>
        <fullName evidence="13">DUF221-domain-containing protein</fullName>
    </submittedName>
</protein>
<feature type="domain" description="CSC1/OSCA1-like cytosolic" evidence="12">
    <location>
        <begin position="204"/>
        <end position="389"/>
    </location>
</feature>
<dbReference type="Pfam" id="PF13967">
    <property type="entry name" value="RSN1_TM"/>
    <property type="match status" value="1"/>
</dbReference>
<keyword evidence="3" id="KW-0813">Transport</keyword>
<evidence type="ECO:0000256" key="3">
    <source>
        <dbReference type="ARBA" id="ARBA00022448"/>
    </source>
</evidence>
<keyword evidence="14" id="KW-1185">Reference proteome</keyword>
<dbReference type="InterPro" id="IPR003864">
    <property type="entry name" value="CSC1/OSCA1-like_7TM"/>
</dbReference>
<dbReference type="GO" id="GO:0005227">
    <property type="term" value="F:calcium-activated cation channel activity"/>
    <property type="evidence" value="ECO:0007669"/>
    <property type="project" value="InterPro"/>
</dbReference>
<feature type="transmembrane region" description="Helical" evidence="8">
    <location>
        <begin position="446"/>
        <end position="472"/>
    </location>
</feature>
<evidence type="ECO:0000256" key="2">
    <source>
        <dbReference type="ARBA" id="ARBA00007779"/>
    </source>
</evidence>
<evidence type="ECO:0000313" key="14">
    <source>
        <dbReference type="Proteomes" id="UP000799750"/>
    </source>
</evidence>
<keyword evidence="4 8" id="KW-0812">Transmembrane</keyword>
<gene>
    <name evidence="13" type="ORF">BU16DRAFT_558358</name>
</gene>
<name>A0A6A6R4D0_9PEZI</name>
<evidence type="ECO:0000313" key="13">
    <source>
        <dbReference type="EMBL" id="KAF2498287.1"/>
    </source>
</evidence>
<proteinExistence type="inferred from homology"/>
<dbReference type="PANTHER" id="PTHR13018">
    <property type="entry name" value="PROBABLE MEMBRANE PROTEIN DUF221-RELATED"/>
    <property type="match status" value="1"/>
</dbReference>
<evidence type="ECO:0000256" key="8">
    <source>
        <dbReference type="SAM" id="Phobius"/>
    </source>
</evidence>
<evidence type="ECO:0000256" key="6">
    <source>
        <dbReference type="ARBA" id="ARBA00023136"/>
    </source>
</evidence>
<feature type="transmembrane region" description="Helical" evidence="8">
    <location>
        <begin position="160"/>
        <end position="179"/>
    </location>
</feature>
<evidence type="ECO:0000256" key="1">
    <source>
        <dbReference type="ARBA" id="ARBA00004141"/>
    </source>
</evidence>
<accession>A0A6A6R4D0</accession>
<feature type="transmembrane region" description="Helical" evidence="8">
    <location>
        <begin position="582"/>
        <end position="600"/>
    </location>
</feature>
<sequence length="868" mass="95914">MASNLFVRADLKNADNSGANQNKSNSASSLVSTLIPAFLIALVFVVLFLVFRRKLHRLYAPRSYVGSLEDRQKTPQAQTSLFGWIKDYRNTPDELVLNADSLDGYLFLRFTKVMVVICFVGCCITWPVLFPVNITGGAGKKQLDKLSFSNVNVKTHATRFYAHALVGVVFMSAVMIVIARECFYLINLRKAYLLSAWNASRISSRTILFTSVPQADLSEQAIRARYPGARQVWIPTDCKELTKLVEDRDDTAMKLEGGEIRLSKDANANRLKAEKGKKHYESNEEGGFPYLNPKDRPTHKLKFLIGKKVDTIEYGRTHLTELIPKVQAGQDSHWNGKEKHIPAVFVEFNTLTEAQAAWGASQNKLNKVKGGSPIGRQMGVLPGEVIWKNLGMKSAMVTIRHALATAFIVIMIIFWAIPVAIVGIISNINNITDKVHFLSFINHIPSVILGVVTGLLPVVLLAVLMSLVPVICRFAAKLGGAMTLSQVELQCQSWYFAFQVVQVFLITTFSSAATSVVTKIISNPGSAPSLLATNLPLASNFYISYFILLGLSFSSKALFNAGGFVMTYVLGRFFMKNPRKMYTKYITLAGPALGSTYPVWTNVGVIAITYSCIAPLVMGFAFVGLALVYLAFRYNFLYVFSTNIDTKGATYAKALHQLSTGVYLSTICLIGLFAISVATSHAAIGPLIIMVVFLAVCIAFHVFLKISLRPFLNSYAETDDGMPTATPARPEDNTEGGESPNEKGSEVQMAPHASGGYSKPGLLYRLLAPKKKSVEACRAMLHEELNRPLAPLSAEVEKKAFWNPAVTSESPILWIVKDDMGISEREIRDTIKVLPITDEGARFDEKNRVVWDVEKPRDVPIWVDHPVY</sequence>
<feature type="transmembrane region" description="Helical" evidence="8">
    <location>
        <begin position="661"/>
        <end position="678"/>
    </location>
</feature>
<dbReference type="OrthoDB" id="1076608at2759"/>
<comment type="similarity">
    <text evidence="2">Belongs to the CSC1 (TC 1.A.17) family.</text>
</comment>
<evidence type="ECO:0000256" key="4">
    <source>
        <dbReference type="ARBA" id="ARBA00022692"/>
    </source>
</evidence>
<dbReference type="EMBL" id="MU004185">
    <property type="protein sequence ID" value="KAF2498287.1"/>
    <property type="molecule type" value="Genomic_DNA"/>
</dbReference>
<dbReference type="AlphaFoldDB" id="A0A6A6R4D0"/>
<dbReference type="Pfam" id="PF02714">
    <property type="entry name" value="RSN1_7TM"/>
    <property type="match status" value="1"/>
</dbReference>
<dbReference type="InterPro" id="IPR022257">
    <property type="entry name" value="PHM7_ext"/>
</dbReference>
<dbReference type="GO" id="GO:0005886">
    <property type="term" value="C:plasma membrane"/>
    <property type="evidence" value="ECO:0007669"/>
    <property type="project" value="TreeGrafter"/>
</dbReference>
<keyword evidence="5 8" id="KW-1133">Transmembrane helix</keyword>
<feature type="transmembrane region" description="Helical" evidence="8">
    <location>
        <begin position="684"/>
        <end position="704"/>
    </location>
</feature>
<dbReference type="Pfam" id="PF14703">
    <property type="entry name" value="PHM7_cyt"/>
    <property type="match status" value="1"/>
</dbReference>
<comment type="subcellular location">
    <subcellularLocation>
        <location evidence="1">Membrane</location>
        <topology evidence="1">Multi-pass membrane protein</topology>
    </subcellularLocation>
</comment>
<feature type="domain" description="CSC1/OSCA1-like 7TM region" evidence="9">
    <location>
        <begin position="401"/>
        <end position="673"/>
    </location>
</feature>
<feature type="transmembrane region" description="Helical" evidence="8">
    <location>
        <begin position="402"/>
        <end position="426"/>
    </location>
</feature>